<dbReference type="SMART" id="SM00922">
    <property type="entry name" value="MR_MLE"/>
    <property type="match status" value="1"/>
</dbReference>
<dbReference type="InterPro" id="IPR013342">
    <property type="entry name" value="Mandelate_racemase_C"/>
</dbReference>
<keyword evidence="4" id="KW-1185">Reference proteome</keyword>
<dbReference type="AlphaFoldDB" id="A0A1I4TPH8"/>
<dbReference type="OrthoDB" id="9802699at2"/>
<dbReference type="InterPro" id="IPR029017">
    <property type="entry name" value="Enolase-like_N"/>
</dbReference>
<dbReference type="EMBL" id="FOTQ01000019">
    <property type="protein sequence ID" value="SFM78501.1"/>
    <property type="molecule type" value="Genomic_DNA"/>
</dbReference>
<keyword evidence="1" id="KW-0456">Lyase</keyword>
<dbReference type="Gene3D" id="3.20.20.120">
    <property type="entry name" value="Enolase-like C-terminal domain"/>
    <property type="match status" value="1"/>
</dbReference>
<proteinExistence type="predicted"/>
<dbReference type="PANTHER" id="PTHR48080:SF2">
    <property type="entry name" value="D-GALACTONATE DEHYDRATASE"/>
    <property type="match status" value="1"/>
</dbReference>
<gene>
    <name evidence="3" type="ORF">SAMN04488042_11912</name>
</gene>
<organism evidence="3 4">
    <name type="scientific">Shimia aestuarii</name>
    <dbReference type="NCBI Taxonomy" id="254406"/>
    <lineage>
        <taxon>Bacteria</taxon>
        <taxon>Pseudomonadati</taxon>
        <taxon>Pseudomonadota</taxon>
        <taxon>Alphaproteobacteria</taxon>
        <taxon>Rhodobacterales</taxon>
        <taxon>Roseobacteraceae</taxon>
    </lineage>
</organism>
<dbReference type="STRING" id="254406.SAMN04488042_11912"/>
<protein>
    <submittedName>
        <fullName evidence="3">L-alanine-DL-glutamate epimerase</fullName>
    </submittedName>
</protein>
<dbReference type="InterPro" id="IPR013341">
    <property type="entry name" value="Mandelate_racemase_N_dom"/>
</dbReference>
<dbReference type="Proteomes" id="UP000199144">
    <property type="component" value="Unassembled WGS sequence"/>
</dbReference>
<dbReference type="RefSeq" id="WP_093097140.1">
    <property type="nucleotide sequence ID" value="NZ_FOTQ01000019.1"/>
</dbReference>
<name>A0A1I4TPH8_9RHOB</name>
<sequence>MKITDVKTWAVKNPDFYKGGTYWIFVKLTTDNGISGYGEVYGVPFAPRLVCQMVEDVVARHVVGRSPFDIENIWRVLFSSAFTQRPDVSMGGVMSGIEIACWDIVGKAVGQPIYNLMGGKVHERLRSYTYLYNAQPKEELDASDLHGSADAATKQLQHYMDMGFTAIGYDPVMPMGSFDPRQLSLEDLEGAEKMTAALREVASSTCDLMIKTHGQMTTSSAIRLARRLEKFDPLWFEEPVPPGNAKEMARVASSTTIPISGCERLVSRFEISQMLEEQAVQILQPALGRVGGILEGKKIAAIAEAHYAQFAPHLFAGPIEAAANIQLSASLPNFLILESIETFGGFFGTLLNKPIEWEQGYVTVPSEPGLGFELNEAVADANPFTSDDVFPPMAEVPL</sequence>
<dbReference type="CDD" id="cd03316">
    <property type="entry name" value="MR_like"/>
    <property type="match status" value="1"/>
</dbReference>
<dbReference type="SUPFAM" id="SSF51604">
    <property type="entry name" value="Enolase C-terminal domain-like"/>
    <property type="match status" value="1"/>
</dbReference>
<dbReference type="InterPro" id="IPR029065">
    <property type="entry name" value="Enolase_C-like"/>
</dbReference>
<evidence type="ECO:0000313" key="3">
    <source>
        <dbReference type="EMBL" id="SFM78501.1"/>
    </source>
</evidence>
<feature type="domain" description="Mandelate racemase/muconate lactonizing enzyme C-terminal" evidence="2">
    <location>
        <begin position="150"/>
        <end position="258"/>
    </location>
</feature>
<dbReference type="InterPro" id="IPR034593">
    <property type="entry name" value="DgoD-like"/>
</dbReference>
<evidence type="ECO:0000256" key="1">
    <source>
        <dbReference type="ARBA" id="ARBA00023239"/>
    </source>
</evidence>
<dbReference type="SUPFAM" id="SSF54826">
    <property type="entry name" value="Enolase N-terminal domain-like"/>
    <property type="match status" value="1"/>
</dbReference>
<evidence type="ECO:0000313" key="4">
    <source>
        <dbReference type="Proteomes" id="UP000199144"/>
    </source>
</evidence>
<dbReference type="InterPro" id="IPR036849">
    <property type="entry name" value="Enolase-like_C_sf"/>
</dbReference>
<dbReference type="PANTHER" id="PTHR48080">
    <property type="entry name" value="D-GALACTONATE DEHYDRATASE-RELATED"/>
    <property type="match status" value="1"/>
</dbReference>
<dbReference type="Pfam" id="PF13378">
    <property type="entry name" value="MR_MLE_C"/>
    <property type="match status" value="1"/>
</dbReference>
<dbReference type="GO" id="GO:0016829">
    <property type="term" value="F:lyase activity"/>
    <property type="evidence" value="ECO:0007669"/>
    <property type="project" value="UniProtKB-KW"/>
</dbReference>
<reference evidence="3 4" key="1">
    <citation type="submission" date="2016-10" db="EMBL/GenBank/DDBJ databases">
        <authorList>
            <person name="de Groot N.N."/>
        </authorList>
    </citation>
    <scope>NUCLEOTIDE SEQUENCE [LARGE SCALE GENOMIC DNA]</scope>
    <source>
        <strain evidence="3 4">DSM 15283</strain>
    </source>
</reference>
<dbReference type="Pfam" id="PF02746">
    <property type="entry name" value="MR_MLE_N"/>
    <property type="match status" value="1"/>
</dbReference>
<evidence type="ECO:0000259" key="2">
    <source>
        <dbReference type="SMART" id="SM00922"/>
    </source>
</evidence>
<accession>A0A1I4TPH8</accession>
<dbReference type="Gene3D" id="3.30.390.10">
    <property type="entry name" value="Enolase-like, N-terminal domain"/>
    <property type="match status" value="1"/>
</dbReference>